<dbReference type="Proteomes" id="UP000095283">
    <property type="component" value="Unplaced"/>
</dbReference>
<organism evidence="8 9">
    <name type="scientific">Heterorhabditis bacteriophora</name>
    <name type="common">Entomopathogenic nematode worm</name>
    <dbReference type="NCBI Taxonomy" id="37862"/>
    <lineage>
        <taxon>Eukaryota</taxon>
        <taxon>Metazoa</taxon>
        <taxon>Ecdysozoa</taxon>
        <taxon>Nematoda</taxon>
        <taxon>Chromadorea</taxon>
        <taxon>Rhabditida</taxon>
        <taxon>Rhabditina</taxon>
        <taxon>Rhabditomorpha</taxon>
        <taxon>Strongyloidea</taxon>
        <taxon>Heterorhabditidae</taxon>
        <taxon>Heterorhabditis</taxon>
    </lineage>
</organism>
<dbReference type="GO" id="GO:0005254">
    <property type="term" value="F:chloride channel activity"/>
    <property type="evidence" value="ECO:0007669"/>
    <property type="project" value="TreeGrafter"/>
</dbReference>
<sequence length="534" mass="59880">MIWDLRGEERNRNRKQSGLLDQSPCCVFPWIPLNFLLTTFLLSKIWSTRESASLVNFFTTGNLKLALEVDLIVRPQFVQQNIPEKDIWFYKDFHQMSERYGTEPIFVDAVIESTIPGGPIGGQTNINVKNDHLSYIITWENWLDPNDPSVGRVSYMGAGNRHEFNRMECKVGISDDPTLRLILRDLFAKLKVDPLQKTHFSQKARLSLSSYNMDVISSYLESNEHENELALREKVRTALKNMVEILDDDDYLSTWDSVYSILQPWISLLNMVVLPEKIAARLAAAALIQGDACAPGGLFQQSLEFMTNLIAFKKKSQCLTFVESQTVSVIAEISLMDVFSDVISNSVFGVLGSLGRHTNKFFRAFYDEVPLPAMLLMTITLIFTTVRISTPLFTFEPLLLSITGHLSRAMIQCVNGPCNQTPESLRGEERPAIMGSSSEGYYRHQSIQNSATNIAAITLNKGALVNGGKFPDPDSSPFVTKRTPERQKKMRRTHISGAESDGTGSRSSSLDSSYSRGQVSDAPDSRDGDDFLNL</sequence>
<proteinExistence type="inferred from homology"/>
<evidence type="ECO:0000313" key="9">
    <source>
        <dbReference type="WBParaSite" id="Hba_16648"/>
    </source>
</evidence>
<evidence type="ECO:0000313" key="8">
    <source>
        <dbReference type="Proteomes" id="UP000095283"/>
    </source>
</evidence>
<dbReference type="Pfam" id="PF02104">
    <property type="entry name" value="SURF1"/>
    <property type="match status" value="1"/>
</dbReference>
<comment type="similarity">
    <text evidence="2">Belongs to the chloride channel MCLC family.</text>
</comment>
<comment type="function">
    <text evidence="6">Probably involved in the biogenesis of the COX complex.</text>
</comment>
<keyword evidence="3" id="KW-0812">Transmembrane</keyword>
<comment type="similarity">
    <text evidence="6">Belongs to the SURF1 family.</text>
</comment>
<evidence type="ECO:0000256" key="4">
    <source>
        <dbReference type="ARBA" id="ARBA00022989"/>
    </source>
</evidence>
<protein>
    <recommendedName>
        <fullName evidence="6">SURF1-like protein</fullName>
    </recommendedName>
</protein>
<accession>A0A1I7XGP2</accession>
<dbReference type="PANTHER" id="PTHR34093:SF1">
    <property type="entry name" value="CHLORIDE CHANNEL CLIC-LIKE PROTEIN 1"/>
    <property type="match status" value="1"/>
</dbReference>
<evidence type="ECO:0000256" key="1">
    <source>
        <dbReference type="ARBA" id="ARBA00004141"/>
    </source>
</evidence>
<evidence type="ECO:0000256" key="5">
    <source>
        <dbReference type="ARBA" id="ARBA00023136"/>
    </source>
</evidence>
<evidence type="ECO:0000256" key="7">
    <source>
        <dbReference type="SAM" id="MobiDB-lite"/>
    </source>
</evidence>
<comment type="subcellular location">
    <subcellularLocation>
        <location evidence="1">Membrane</location>
        <topology evidence="1">Multi-pass membrane protein</topology>
    </subcellularLocation>
    <subcellularLocation>
        <location evidence="6">Mitochondrion inner membrane</location>
        <topology evidence="6">Multi-pass membrane protein</topology>
    </subcellularLocation>
</comment>
<keyword evidence="8" id="KW-1185">Reference proteome</keyword>
<feature type="region of interest" description="Disordered" evidence="7">
    <location>
        <begin position="468"/>
        <end position="534"/>
    </location>
</feature>
<feature type="compositionally biased region" description="Low complexity" evidence="7">
    <location>
        <begin position="500"/>
        <end position="517"/>
    </location>
</feature>
<evidence type="ECO:0000256" key="2">
    <source>
        <dbReference type="ARBA" id="ARBA00005944"/>
    </source>
</evidence>
<dbReference type="InterPro" id="IPR002994">
    <property type="entry name" value="Surf1/Shy1"/>
</dbReference>
<keyword evidence="5" id="KW-0472">Membrane</keyword>
<evidence type="ECO:0000256" key="6">
    <source>
        <dbReference type="RuleBase" id="RU363076"/>
    </source>
</evidence>
<feature type="compositionally biased region" description="Basic and acidic residues" evidence="7">
    <location>
        <begin position="523"/>
        <end position="534"/>
    </location>
</feature>
<dbReference type="GO" id="GO:0005743">
    <property type="term" value="C:mitochondrial inner membrane"/>
    <property type="evidence" value="ECO:0007669"/>
    <property type="project" value="UniProtKB-SubCell"/>
</dbReference>
<keyword evidence="4" id="KW-1133">Transmembrane helix</keyword>
<evidence type="ECO:0000256" key="3">
    <source>
        <dbReference type="ARBA" id="ARBA00022692"/>
    </source>
</evidence>
<keyword evidence="6" id="KW-0999">Mitochondrion inner membrane</keyword>
<dbReference type="PANTHER" id="PTHR34093">
    <property type="entry name" value="CHLORIDE CHANNEL CLIC-LIKE PROTEIN 1"/>
    <property type="match status" value="1"/>
</dbReference>
<dbReference type="AlphaFoldDB" id="A0A1I7XGP2"/>
<dbReference type="GO" id="GO:0005783">
    <property type="term" value="C:endoplasmic reticulum"/>
    <property type="evidence" value="ECO:0007669"/>
    <property type="project" value="TreeGrafter"/>
</dbReference>
<reference evidence="9" key="1">
    <citation type="submission" date="2016-11" db="UniProtKB">
        <authorList>
            <consortium name="WormBaseParasite"/>
        </authorList>
    </citation>
    <scope>IDENTIFICATION</scope>
</reference>
<dbReference type="PROSITE" id="PS50895">
    <property type="entry name" value="SURF1"/>
    <property type="match status" value="1"/>
</dbReference>
<keyword evidence="6" id="KW-0496">Mitochondrion</keyword>
<dbReference type="WBParaSite" id="Hba_16648">
    <property type="protein sequence ID" value="Hba_16648"/>
    <property type="gene ID" value="Hba_16648"/>
</dbReference>
<dbReference type="InterPro" id="IPR009231">
    <property type="entry name" value="Chloride_chnl_CLIC-like"/>
</dbReference>
<name>A0A1I7XGP2_HETBA</name>